<proteinExistence type="predicted"/>
<accession>A0A644Z3K4</accession>
<dbReference type="AlphaFoldDB" id="A0A644Z3K4"/>
<organism evidence="1">
    <name type="scientific">bioreactor metagenome</name>
    <dbReference type="NCBI Taxonomy" id="1076179"/>
    <lineage>
        <taxon>unclassified sequences</taxon>
        <taxon>metagenomes</taxon>
        <taxon>ecological metagenomes</taxon>
    </lineage>
</organism>
<gene>
    <name evidence="1" type="ORF">SDC9_79269</name>
</gene>
<evidence type="ECO:0000313" key="1">
    <source>
        <dbReference type="EMBL" id="MPM32704.1"/>
    </source>
</evidence>
<protein>
    <submittedName>
        <fullName evidence="1">Uncharacterized protein</fullName>
    </submittedName>
</protein>
<name>A0A644Z3K4_9ZZZZ</name>
<dbReference type="EMBL" id="VSSQ01006442">
    <property type="protein sequence ID" value="MPM32704.1"/>
    <property type="molecule type" value="Genomic_DNA"/>
</dbReference>
<comment type="caution">
    <text evidence="1">The sequence shown here is derived from an EMBL/GenBank/DDBJ whole genome shotgun (WGS) entry which is preliminary data.</text>
</comment>
<sequence>MVIDIVGESGALDLNIAVVETDMFRSHTYCSFHIQSFGDAAVLVSVDVYQRKGPHVDDLREDVKKGSFGFVLGVVKGDDVIAVYLSVRR</sequence>
<reference evidence="1" key="1">
    <citation type="submission" date="2019-08" db="EMBL/GenBank/DDBJ databases">
        <authorList>
            <person name="Kucharzyk K."/>
            <person name="Murdoch R.W."/>
            <person name="Higgins S."/>
            <person name="Loffler F."/>
        </authorList>
    </citation>
    <scope>NUCLEOTIDE SEQUENCE</scope>
</reference>